<proteinExistence type="predicted"/>
<dbReference type="PROSITE" id="PS50077">
    <property type="entry name" value="HEAT_REPEAT"/>
    <property type="match status" value="1"/>
</dbReference>
<dbReference type="InterPro" id="IPR011989">
    <property type="entry name" value="ARM-like"/>
</dbReference>
<keyword evidence="4" id="KW-0597">Phosphoprotein</keyword>
<dbReference type="Pfam" id="PF11864">
    <property type="entry name" value="DUF3384"/>
    <property type="match status" value="1"/>
</dbReference>
<dbReference type="InterPro" id="IPR003913">
    <property type="entry name" value="Tuberin"/>
</dbReference>
<feature type="compositionally biased region" description="Acidic residues" evidence="12">
    <location>
        <begin position="1506"/>
        <end position="1523"/>
    </location>
</feature>
<evidence type="ECO:0000256" key="1">
    <source>
        <dbReference type="ARBA" id="ARBA00004514"/>
    </source>
</evidence>
<dbReference type="InterPro" id="IPR027107">
    <property type="entry name" value="Tuberin/Ral-act_asu"/>
</dbReference>
<keyword evidence="14" id="KW-1185">Reference proteome</keyword>
<feature type="compositionally biased region" description="Low complexity" evidence="12">
    <location>
        <begin position="1985"/>
        <end position="2001"/>
    </location>
</feature>
<dbReference type="Gene3D" id="3.40.50.11210">
    <property type="entry name" value="Rap/Ran-GAP"/>
    <property type="match status" value="1"/>
</dbReference>
<feature type="region of interest" description="Disordered" evidence="12">
    <location>
        <begin position="1212"/>
        <end position="1251"/>
    </location>
</feature>
<dbReference type="GO" id="GO:0005765">
    <property type="term" value="C:lysosomal membrane"/>
    <property type="evidence" value="ECO:0007669"/>
    <property type="project" value="UniProtKB-SubCell"/>
</dbReference>
<feature type="compositionally biased region" description="Polar residues" evidence="12">
    <location>
        <begin position="671"/>
        <end position="682"/>
    </location>
</feature>
<gene>
    <name evidence="15" type="primary">LOC118428499</name>
</gene>
<feature type="compositionally biased region" description="Basic and acidic residues" evidence="12">
    <location>
        <begin position="1524"/>
        <end position="1535"/>
    </location>
</feature>
<evidence type="ECO:0000256" key="5">
    <source>
        <dbReference type="ARBA" id="ARBA00022843"/>
    </source>
</evidence>
<evidence type="ECO:0000256" key="8">
    <source>
        <dbReference type="ARBA" id="ARBA00023765"/>
    </source>
</evidence>
<feature type="compositionally biased region" description="Polar residues" evidence="12">
    <location>
        <begin position="967"/>
        <end position="978"/>
    </location>
</feature>
<dbReference type="OrthoDB" id="5797019at2759"/>
<dbReference type="Gene3D" id="1.25.10.10">
    <property type="entry name" value="Leucine-rich Repeat Variant"/>
    <property type="match status" value="1"/>
</dbReference>
<evidence type="ECO:0000256" key="10">
    <source>
        <dbReference type="ARBA" id="ARBA00070662"/>
    </source>
</evidence>
<organism evidence="14 15">
    <name type="scientific">Branchiostoma floridae</name>
    <name type="common">Florida lancelet</name>
    <name type="synonym">Amphioxus</name>
    <dbReference type="NCBI Taxonomy" id="7739"/>
    <lineage>
        <taxon>Eukaryota</taxon>
        <taxon>Metazoa</taxon>
        <taxon>Chordata</taxon>
        <taxon>Cephalochordata</taxon>
        <taxon>Leptocardii</taxon>
        <taxon>Amphioxiformes</taxon>
        <taxon>Branchiostomatidae</taxon>
        <taxon>Branchiostoma</taxon>
    </lineage>
</organism>
<dbReference type="GO" id="GO:0045202">
    <property type="term" value="C:synapse"/>
    <property type="evidence" value="ECO:0007669"/>
    <property type="project" value="UniProtKB-ARBA"/>
</dbReference>
<dbReference type="GO" id="GO:0032007">
    <property type="term" value="P:negative regulation of TOR signaling"/>
    <property type="evidence" value="ECO:0000318"/>
    <property type="project" value="GO_Central"/>
</dbReference>
<dbReference type="GeneID" id="118428499"/>
<protein>
    <recommendedName>
        <fullName evidence="10">Tuberin</fullName>
    </recommendedName>
</protein>
<feature type="region of interest" description="Disordered" evidence="12">
    <location>
        <begin position="668"/>
        <end position="691"/>
    </location>
</feature>
<dbReference type="GO" id="GO:0005634">
    <property type="term" value="C:nucleus"/>
    <property type="evidence" value="ECO:0007669"/>
    <property type="project" value="InterPro"/>
</dbReference>
<keyword evidence="6" id="KW-0472">Membrane</keyword>
<dbReference type="SUPFAM" id="SSF48371">
    <property type="entry name" value="ARM repeat"/>
    <property type="match status" value="1"/>
</dbReference>
<evidence type="ECO:0000256" key="6">
    <source>
        <dbReference type="ARBA" id="ARBA00023136"/>
    </source>
</evidence>
<feature type="repeat" description="HEAT" evidence="11">
    <location>
        <begin position="499"/>
        <end position="536"/>
    </location>
</feature>
<feature type="compositionally biased region" description="Basic and acidic residues" evidence="12">
    <location>
        <begin position="1572"/>
        <end position="1642"/>
    </location>
</feature>
<comment type="subcellular location">
    <subcellularLocation>
        <location evidence="1">Cytoplasm</location>
        <location evidence="1">Cytosol</location>
    </subcellularLocation>
    <subcellularLocation>
        <location evidence="8">Lysosome membrane</location>
        <topology evidence="8">Peripheral membrane protein</topology>
    </subcellularLocation>
</comment>
<feature type="domain" description="Rap-GAP" evidence="13">
    <location>
        <begin position="1754"/>
        <end position="1981"/>
    </location>
</feature>
<dbReference type="InterPro" id="IPR016024">
    <property type="entry name" value="ARM-type_fold"/>
</dbReference>
<evidence type="ECO:0000313" key="14">
    <source>
        <dbReference type="Proteomes" id="UP000001554"/>
    </source>
</evidence>
<feature type="region of interest" description="Disordered" evidence="12">
    <location>
        <begin position="950"/>
        <end position="988"/>
    </location>
</feature>
<evidence type="ECO:0000259" key="13">
    <source>
        <dbReference type="PROSITE" id="PS50085"/>
    </source>
</evidence>
<dbReference type="InterPro" id="IPR021133">
    <property type="entry name" value="HEAT_type_2"/>
</dbReference>
<name>A0A9J7M4J5_BRAFL</name>
<feature type="compositionally biased region" description="Acidic residues" evidence="12">
    <location>
        <begin position="1219"/>
        <end position="1233"/>
    </location>
</feature>
<evidence type="ECO:0000256" key="2">
    <source>
        <dbReference type="ARBA" id="ARBA00022468"/>
    </source>
</evidence>
<dbReference type="PROSITE" id="PS50085">
    <property type="entry name" value="RAPGAP"/>
    <property type="match status" value="1"/>
</dbReference>
<dbReference type="KEGG" id="bfo:118428499"/>
<keyword evidence="5" id="KW-0832">Ubl conjugation</keyword>
<evidence type="ECO:0000256" key="7">
    <source>
        <dbReference type="ARBA" id="ARBA00023228"/>
    </source>
</evidence>
<evidence type="ECO:0000256" key="4">
    <source>
        <dbReference type="ARBA" id="ARBA00022553"/>
    </source>
</evidence>
<dbReference type="GO" id="GO:0051056">
    <property type="term" value="P:regulation of small GTPase mediated signal transduction"/>
    <property type="evidence" value="ECO:0007669"/>
    <property type="project" value="InterPro"/>
</dbReference>
<dbReference type="GO" id="GO:0051726">
    <property type="term" value="P:regulation of cell cycle"/>
    <property type="evidence" value="ECO:0000318"/>
    <property type="project" value="GO_Central"/>
</dbReference>
<reference evidence="15" key="2">
    <citation type="submission" date="2025-08" db="UniProtKB">
        <authorList>
            <consortium name="RefSeq"/>
        </authorList>
    </citation>
    <scope>IDENTIFICATION</scope>
    <source>
        <strain evidence="15">S238N-H82</strain>
        <tissue evidence="15">Testes</tissue>
    </source>
</reference>
<feature type="region of interest" description="Disordered" evidence="12">
    <location>
        <begin position="1128"/>
        <end position="1182"/>
    </location>
</feature>
<evidence type="ECO:0000256" key="9">
    <source>
        <dbReference type="ARBA" id="ARBA00054764"/>
    </source>
</evidence>
<dbReference type="GO" id="GO:0016241">
    <property type="term" value="P:regulation of macroautophagy"/>
    <property type="evidence" value="ECO:0007669"/>
    <property type="project" value="UniProtKB-ARBA"/>
</dbReference>
<evidence type="ECO:0000256" key="12">
    <source>
        <dbReference type="SAM" id="MobiDB-lite"/>
    </source>
</evidence>
<dbReference type="InterPro" id="IPR024584">
    <property type="entry name" value="Tuberin_N"/>
</dbReference>
<dbReference type="GO" id="GO:0005737">
    <property type="term" value="C:cytoplasm"/>
    <property type="evidence" value="ECO:0000318"/>
    <property type="project" value="GO_Central"/>
</dbReference>
<dbReference type="GO" id="GO:0046627">
    <property type="term" value="P:negative regulation of insulin receptor signaling pathway"/>
    <property type="evidence" value="ECO:0000318"/>
    <property type="project" value="GO_Central"/>
</dbReference>
<dbReference type="GO" id="GO:0051898">
    <property type="term" value="P:negative regulation of phosphatidylinositol 3-kinase/protein kinase B signal transduction"/>
    <property type="evidence" value="ECO:0000318"/>
    <property type="project" value="GO_Central"/>
</dbReference>
<evidence type="ECO:0000313" key="15">
    <source>
        <dbReference type="RefSeq" id="XP_035694477.1"/>
    </source>
</evidence>
<dbReference type="PANTHER" id="PTHR10063:SF0">
    <property type="entry name" value="TUBERIN"/>
    <property type="match status" value="1"/>
</dbReference>
<dbReference type="SUPFAM" id="SSF111347">
    <property type="entry name" value="Rap/Ran-GAP"/>
    <property type="match status" value="1"/>
</dbReference>
<keyword evidence="2" id="KW-0343">GTPase activation</keyword>
<dbReference type="Pfam" id="PF02145">
    <property type="entry name" value="Rap_GAP"/>
    <property type="match status" value="1"/>
</dbReference>
<dbReference type="InterPro" id="IPR018515">
    <property type="entry name" value="Tuberin-type_domain"/>
</dbReference>
<dbReference type="PANTHER" id="PTHR10063">
    <property type="entry name" value="TUBERIN"/>
    <property type="match status" value="1"/>
</dbReference>
<keyword evidence="3" id="KW-0963">Cytoplasm</keyword>
<dbReference type="GO" id="GO:0033596">
    <property type="term" value="C:TSC1-TSC2 complex"/>
    <property type="evidence" value="ECO:0000318"/>
    <property type="project" value="GO_Central"/>
</dbReference>
<accession>A0A9J7M4J5</accession>
<dbReference type="InterPro" id="IPR000331">
    <property type="entry name" value="Rap/Ran_GAP_dom"/>
</dbReference>
<feature type="region of interest" description="Disordered" evidence="12">
    <location>
        <begin position="1459"/>
        <end position="1681"/>
    </location>
</feature>
<reference evidence="14" key="1">
    <citation type="journal article" date="2020" name="Nat. Ecol. Evol.">
        <title>Deeply conserved synteny resolves early events in vertebrate evolution.</title>
        <authorList>
            <person name="Simakov O."/>
            <person name="Marletaz F."/>
            <person name="Yue J.X."/>
            <person name="O'Connell B."/>
            <person name="Jenkins J."/>
            <person name="Brandt A."/>
            <person name="Calef R."/>
            <person name="Tung C.H."/>
            <person name="Huang T.K."/>
            <person name="Schmutz J."/>
            <person name="Satoh N."/>
            <person name="Yu J.K."/>
            <person name="Putnam N.H."/>
            <person name="Green R.E."/>
            <person name="Rokhsar D.S."/>
        </authorList>
    </citation>
    <scope>NUCLEOTIDE SEQUENCE [LARGE SCALE GENOMIC DNA]</scope>
    <source>
        <strain evidence="14">S238N-H82</strain>
    </source>
</reference>
<dbReference type="PRINTS" id="PR01431">
    <property type="entry name" value="TUBERIN"/>
</dbReference>
<dbReference type="RefSeq" id="XP_035694477.1">
    <property type="nucleotide sequence ID" value="XM_035838584.1"/>
</dbReference>
<dbReference type="OMA" id="CDIMSAI"/>
<evidence type="ECO:0000256" key="11">
    <source>
        <dbReference type="PROSITE-ProRule" id="PRU00103"/>
    </source>
</evidence>
<keyword evidence="7" id="KW-0458">Lysosome</keyword>
<dbReference type="Pfam" id="PF03542">
    <property type="entry name" value="Tuberin"/>
    <property type="match status" value="1"/>
</dbReference>
<comment type="function">
    <text evidence="9">Catalytic component of the TSC-TBC complex, a multiprotein complex that acts as a negative regulator of the canonical mTORC1 complex, an evolutionarily conserved central nutrient sensor that stimulates anabolic reactions and macromolecule biosynthesis to promote cellular biomass generation and growth. Within the TSC-TBC complex, TSC2 acts as a GTPase-activating protein (GAP) for the small GTPase RHEB, a direct activator of the protein kinase activity of mTORC1. In absence of nutrients, the TSC-TBC complex inhibits mTORC1, thereby preventing phosphorylation of ribosomal protein S6 kinase (RPS6KB1 and RPS6KB2) and EIF4EBP1 (4E-BP1) by the mTORC1 signaling. The TSC-TBC complex is inactivated in response to nutrients, relieving inhibition of mTORC1. Involved in microtubule-mediated protein transport via its ability to regulate mTORC1 signaling. Also stimulates the intrinsic GTPase activity of the Ras-related proteins RAP1A and RAB5.</text>
</comment>
<sequence>MAKQGGKESTTLKDKVKQLFRPKPSRVVTSGIHGKDTREEITCTPELLKEIGPESPLTNRLKALREFGDVVASRLLEDNAVEALWLNISDLLDPQASAEARHVALRFVQSLILGQYDRLGIMRAHFFRVVRHHQVFEDIPERLEVFKALSDNGKDITNFEEETGPFLLEWMPDAVSYGRTFEFMTLMVNVIKFNSSFLDEEIVAGLVRHTCNVCNQANSEEEIEASLRVLDAVVCYSCLPSESLYQFITTLCRTINVDKFCQTSWKLMRNLLGTHLGHSSIYTMCTILQDSHNRSDHQLLRGAVFYVGMSLWGAGRVNSLRLTPTSVLPSFLQALSSNNTIVAYEVVLIIHRLIKKYGKDLQQVTWEILTDILEALLKYIQTSPGASESLLLNFHAVLSTVEFLHENKCFNGSSERLFGIIEKFANKRPESSVLLLVSYRAQSIHPAKDSWILNLQNLMDKYFRYELRTPIRIKVLDVLSAVLSSTRHLYEENLIEGVVIPQLGQIADDPDVEVRNVAVQLLMDLAQTCNTERCLDILAIIEKVISRPMDTKKPLPTTPEGAPEAKPAAVDDSQLADIQTAVRGLIELFQTKLYRLPSAHACQVYYMLIGHVQSHYQHHYTAHTACQIRLEVFTCLLHLRADPLHRLGLPDKDGNYKFTAYITCDMKDSGSGRSSRATSPPTSHKAKSPTPGYTLKMSSLPFCKAVSAVLKCLGNETEWEVLKLVLQKLTEALQNKALILSGHVSNVEELCSKLCTMIALLSRQCLQVGQRTILEKLQHTPKEFPRSEFQSHMYPVLTALATYHAHLDQARQRELVRCLESGLVSKCAQQCVCALTVCSLEMRDVMMRMLPSVLLRLSQISATVAMAIPVLEFLSGLIRLPHLYANFVEEQYMSIFAIALPYTNPFKFSQYIVAMAHHVIAMWFIRCRLPFRRSFVQYITKGLKSNVPIEDRSASSPSSHHSPVSSTQDQFRTRSASFTERPRSFRPSPKSKFELLQLERSFTWRETRQSDHTPAMDERQETLLKVHTELLETCLDMMARYTFSTCSTIPKRSPVAEFLLAGGQTMTWLLGNQLITVTTSGGGLKMRKNGVCEKCASLLNLEDDKPTEDKSDHPSMNAPVTAEEYVEAEFRERSDSASKGTQEAPGKLETLTTSPSIPPAGNKRERKRSKSGGKYLSSAPTPMSLLKEEFQLFSQGLTEKAQMDVDEKATIQEDRSGEEREEVLEAEERELEEETRMDRTPEDSPSVTAGQVGRRAEMLQDVPKEQPSPAINPKAKNSPTKLVSRYECNCWCQGWAEILIRRPTGNTSWMMRIQNARLVQPDQDFPLADIATLLLGQKEEGLGSIPTLPAYGVKVGYCCLLAVLLSDTVCPTEKYSAASRYHRSDSAPPSMGVKQDRASKPIHETVSEVVHVDAGEDEETHEEDKGLFHIGSLEDVQSTETIGFQKPILGTSPVETLDVVEPPKGEDENQEEVVLDKSPLSPIRKTNSSPQLTGDWAVYQDKEEERMEELDNVFQSQDDDDDDERKNQNVPDDKNNSTLTVKHVPKAVVEPTQPVGKESDTCEGGTSNVSLKRVDSKERQERQVERKESTERQGKIGERKESTERQGKIGERKESTEKQGRSMERKDSQEKQKSAERKDSKSRQSGGWAGSRIMEDVKETGPPPSMETPTTPQASPPMMRRPRAQTVSVMTPGVNRREEFLERKRRMQPPVKEGTGSGVSPSFVFLQLFHSAAFGSVNEKPILLPKSEAVGRAVKNLDRIPPYETHKCGVLYVGPGQTTDEKAILCNEFGSLRYVEFLSGLGNLIYLKDCNPDEVFLGGLDCNGNDGKFTYSWQDDAMQMIFHVATLMPYRETDRNCQSKKLHIGNDFVTIVYNDNTEDYKPDTIKGQFNFVNIVIMPLDNSSNLVTIKAKKEVENMVGDTSSKIISDDNLALTVRQLALHANLASMIHRSKNSPEGVYASKWLERLRQIKRIRTKVTQELEVQSPPSRTTSPSSPRSLLSDFTGFV</sequence>
<dbReference type="GO" id="GO:0030178">
    <property type="term" value="P:negative regulation of Wnt signaling pathway"/>
    <property type="evidence" value="ECO:0000318"/>
    <property type="project" value="GO_Central"/>
</dbReference>
<dbReference type="FunFam" id="3.40.50.11210:FF:000004">
    <property type="entry name" value="Tuberin isoform X3"/>
    <property type="match status" value="1"/>
</dbReference>
<dbReference type="InterPro" id="IPR035974">
    <property type="entry name" value="Rap/Ran-GAP_sf"/>
</dbReference>
<dbReference type="Proteomes" id="UP000001554">
    <property type="component" value="Chromosome 13"/>
</dbReference>
<feature type="compositionally biased region" description="Low complexity" evidence="12">
    <location>
        <begin position="954"/>
        <end position="966"/>
    </location>
</feature>
<evidence type="ECO:0000256" key="3">
    <source>
        <dbReference type="ARBA" id="ARBA00022490"/>
    </source>
</evidence>
<feature type="region of interest" description="Disordered" evidence="12">
    <location>
        <begin position="1979"/>
        <end position="2007"/>
    </location>
</feature>
<dbReference type="GO" id="GO:0005096">
    <property type="term" value="F:GTPase activator activity"/>
    <property type="evidence" value="ECO:0000318"/>
    <property type="project" value="GO_Central"/>
</dbReference>